<feature type="compositionally biased region" description="Polar residues" evidence="2">
    <location>
        <begin position="580"/>
        <end position="593"/>
    </location>
</feature>
<evidence type="ECO:0000313" key="4">
    <source>
        <dbReference type="Proteomes" id="UP001151760"/>
    </source>
</evidence>
<organism evidence="3 4">
    <name type="scientific">Tanacetum coccineum</name>
    <dbReference type="NCBI Taxonomy" id="301880"/>
    <lineage>
        <taxon>Eukaryota</taxon>
        <taxon>Viridiplantae</taxon>
        <taxon>Streptophyta</taxon>
        <taxon>Embryophyta</taxon>
        <taxon>Tracheophyta</taxon>
        <taxon>Spermatophyta</taxon>
        <taxon>Magnoliopsida</taxon>
        <taxon>eudicotyledons</taxon>
        <taxon>Gunneridae</taxon>
        <taxon>Pentapetalae</taxon>
        <taxon>asterids</taxon>
        <taxon>campanulids</taxon>
        <taxon>Asterales</taxon>
        <taxon>Asteraceae</taxon>
        <taxon>Asteroideae</taxon>
        <taxon>Anthemideae</taxon>
        <taxon>Anthemidinae</taxon>
        <taxon>Tanacetum</taxon>
    </lineage>
</organism>
<reference evidence="3" key="1">
    <citation type="journal article" date="2022" name="Int. J. Mol. Sci.">
        <title>Draft Genome of Tanacetum Coccineum: Genomic Comparison of Closely Related Tanacetum-Family Plants.</title>
        <authorList>
            <person name="Yamashiro T."/>
            <person name="Shiraishi A."/>
            <person name="Nakayama K."/>
            <person name="Satake H."/>
        </authorList>
    </citation>
    <scope>NUCLEOTIDE SEQUENCE</scope>
</reference>
<evidence type="ECO:0008006" key="5">
    <source>
        <dbReference type="Google" id="ProtNLM"/>
    </source>
</evidence>
<keyword evidence="4" id="KW-1185">Reference proteome</keyword>
<evidence type="ECO:0000313" key="3">
    <source>
        <dbReference type="EMBL" id="GJS55110.1"/>
    </source>
</evidence>
<keyword evidence="1" id="KW-0175">Coiled coil</keyword>
<feature type="compositionally biased region" description="Basic residues" evidence="2">
    <location>
        <begin position="385"/>
        <end position="395"/>
    </location>
</feature>
<evidence type="ECO:0000256" key="2">
    <source>
        <dbReference type="SAM" id="MobiDB-lite"/>
    </source>
</evidence>
<dbReference type="Proteomes" id="UP001151760">
    <property type="component" value="Unassembled WGS sequence"/>
</dbReference>
<name>A0ABQ4WQE0_9ASTR</name>
<comment type="caution">
    <text evidence="3">The sequence shown here is derived from an EMBL/GenBank/DDBJ whole genome shotgun (WGS) entry which is preliminary data.</text>
</comment>
<feature type="compositionally biased region" description="Pro residues" evidence="2">
    <location>
        <begin position="1072"/>
        <end position="1090"/>
    </location>
</feature>
<accession>A0ABQ4WQE0</accession>
<reference evidence="3" key="2">
    <citation type="submission" date="2022-01" db="EMBL/GenBank/DDBJ databases">
        <authorList>
            <person name="Yamashiro T."/>
            <person name="Shiraishi A."/>
            <person name="Satake H."/>
            <person name="Nakayama K."/>
        </authorList>
    </citation>
    <scope>NUCLEOTIDE SEQUENCE</scope>
</reference>
<feature type="coiled-coil region" evidence="1">
    <location>
        <begin position="926"/>
        <end position="960"/>
    </location>
</feature>
<evidence type="ECO:0000256" key="1">
    <source>
        <dbReference type="SAM" id="Coils"/>
    </source>
</evidence>
<feature type="region of interest" description="Disordered" evidence="2">
    <location>
        <begin position="322"/>
        <end position="395"/>
    </location>
</feature>
<proteinExistence type="predicted"/>
<feature type="compositionally biased region" description="Polar residues" evidence="2">
    <location>
        <begin position="476"/>
        <end position="492"/>
    </location>
</feature>
<gene>
    <name evidence="3" type="ORF">Tco_0628472</name>
</gene>
<feature type="region of interest" description="Disordered" evidence="2">
    <location>
        <begin position="1047"/>
        <end position="1163"/>
    </location>
</feature>
<dbReference type="EMBL" id="BQNB010008846">
    <property type="protein sequence ID" value="GJS55110.1"/>
    <property type="molecule type" value="Genomic_DNA"/>
</dbReference>
<feature type="region of interest" description="Disordered" evidence="2">
    <location>
        <begin position="413"/>
        <end position="605"/>
    </location>
</feature>
<feature type="compositionally biased region" description="Low complexity" evidence="2">
    <location>
        <begin position="1091"/>
        <end position="1106"/>
    </location>
</feature>
<feature type="region of interest" description="Disordered" evidence="2">
    <location>
        <begin position="673"/>
        <end position="789"/>
    </location>
</feature>
<protein>
    <recommendedName>
        <fullName evidence="5">Monodehydroascorbate reductase</fullName>
    </recommendedName>
</protein>
<feature type="compositionally biased region" description="Low complexity" evidence="2">
    <location>
        <begin position="1123"/>
        <end position="1138"/>
    </location>
</feature>
<feature type="compositionally biased region" description="Polar residues" evidence="2">
    <location>
        <begin position="705"/>
        <end position="719"/>
    </location>
</feature>
<feature type="compositionally biased region" description="Basic and acidic residues" evidence="2">
    <location>
        <begin position="1057"/>
        <end position="1071"/>
    </location>
</feature>
<feature type="compositionally biased region" description="Polar residues" evidence="2">
    <location>
        <begin position="1142"/>
        <end position="1156"/>
    </location>
</feature>
<sequence length="1500" mass="166297">MANAEQAPARASPVRTDEQIVPRNRWVPIGKSNCYLNEEKSQRSPIFKIAVDILKQTNFFRAFTASSTIPAIYIQQFWDTIRFDSKAGSFKCQLDEQWFNLNQDTLRDALQITPVNQNRAFSSPPTPDTLVDFVNKLGYPKEVMHLSNVTTNDMFQPWRALATIINLCLTGKTSGFERPRAPVLQILWGIVNRAHIDYAERMWEEFTQSIHTFTEDKRKLAQHTLGKKKATLILIPSIRFTKLIIFHLQRLHNFHPRPNSPLHLPTEEPVLGHLKFSAKGSKREVFGMTIPNELINDVIRGADYYDAYLEKVAQHQRYIAGEELSDPESPASKPAKLTKQTKPKATEQSTVSKSKAKTSKPAPAKPMETKRKPVSEVSEAQPLSKRAKAGKVTKKRNVKGLKQLVDEFADERVPAAKPSLEDTEEAILSKKVSAKRRKPSTTNHTEVPGKGKEKVGEEQAAQVLLNLQTPKKKSSAEQYILQSRSQLPTVTASREESTSLYAELGLSGSDTESDEGMPSVGRSGTQDEGQAGSDPGTPDEGQAGSDPGTRDKGQAGTNPDNAAESLPLPTSSVHAGPNLEHSNVAITDPSSQPHPEHMDEGFTATAYPDVQENLKLTVDEQVIPEEPVSSTGTLSSLQHLAKDFSFGDQFLNDKPSEADNEKRQQLTLMAESICIPGQETSSLYAKRGLSGSDTESDDEMPSVGRSGTQDEGQAGSNPGTLDEGQAGSDPGTRNEGQAGPNPDDINIAESLPLPTPSVLAGPNLELSDVEITGPSSQPQPEHMDEGFTASAYPDVHKNLKLTVDEQVIPEEPVSSTGTLSSLQHLAKDFSFGDQFLNDKPSEADNEKTTADTEAESMASVTIQQDTSITPPMTSPVIDLVSRPHSPNVHWPLPTTTITTAATTTTTLPLPPQLQQGSSESLLIKRMGELEQHIADRVEENQALESRLEKQGSRIRKLETMDWTNMIREQTTKFIESYEIDRKIEDSVKEVVSSSVKHAMRAPLRARFKDLPTSDMKEILLQRMLEENYDKGHAEHRIAYEALQGSIHRDEDEDFDDDKAQVETKKKGKQDSPKPPPGSPPSPPPPPPPPSGASGASGTTGASDSAQAPPPPPPVSSTRQEDQSTGTAAPSSSKTAASAEYSAWTTTDSQTKPSITQIPDDLYMDEDTTADVQVLSSDDEVGRDHVPTVNLRQSWWKPLTEDRPSTPEPAWTIPSSDLSMPTNNWASALKSTYAPPQENSLLAQTGDMATFMDWFCKQRGISELTPKDLEGPAFEIVKVFHPNVIHLQFQMEECHKLLTDQVDDAIIRYNVSKPLPLGGEPGHVTIQPDFFFNKDLEYLRYHDTQSIWTLQGRKFRDKYGVQMIMRFNEIHKFSDGTLQQIDEALDYRVKEFQINRSNPGMNTRFWSKKDVDRSKDFIFAIQKRLKIRRIFRNLESFVGGRIREGDYRSGPSDQAKMEMETPRSSRGLMIHHPMLLLMFQVKTSHDNLKRPTTLASANSEK</sequence>
<feature type="compositionally biased region" description="Basic and acidic residues" evidence="2">
    <location>
        <begin position="447"/>
        <end position="457"/>
    </location>
</feature>